<keyword evidence="4" id="KW-0663">Pyridoxal phosphate</keyword>
<keyword evidence="2 5" id="KW-0032">Aminotransferase</keyword>
<evidence type="ECO:0000256" key="4">
    <source>
        <dbReference type="ARBA" id="ARBA00022898"/>
    </source>
</evidence>
<dbReference type="Gene3D" id="3.40.640.10">
    <property type="entry name" value="Type I PLP-dependent aspartate aminotransferase-like (Major domain)"/>
    <property type="match status" value="1"/>
</dbReference>
<sequence length="210" mass="21856">MSEAGIIVADDAYLRGLREVCDRNGALLFFDEVQTGYGRTGTFLAQEHSGVVPDACSLAKGIAAGFPMGAVAVREDLAGALPPGSHASTFGGNPVACAAALAVLDAMDDESMIENAAVRGAYLAARLAALAADPEIPALEARGKGLLRGLVLPDHLDPASVLDELRERGVLLSRVGGQVLRFSPALNITLKELADGLDVVERTLRAALRR</sequence>
<dbReference type="InterPro" id="IPR015424">
    <property type="entry name" value="PyrdxlP-dep_Trfase"/>
</dbReference>
<dbReference type="SUPFAM" id="SSF53383">
    <property type="entry name" value="PLP-dependent transferases"/>
    <property type="match status" value="1"/>
</dbReference>
<name>A0ABV9UZY4_9ACTN</name>
<proteinExistence type="predicted"/>
<gene>
    <name evidence="5" type="ORF">ACFPFX_33495</name>
</gene>
<dbReference type="InterPro" id="IPR050103">
    <property type="entry name" value="Class-III_PLP-dep_AT"/>
</dbReference>
<protein>
    <submittedName>
        <fullName evidence="5">Aminotransferase class III-fold pyridoxal phosphate-dependent enzyme</fullName>
    </submittedName>
</protein>
<dbReference type="RefSeq" id="WP_344377977.1">
    <property type="nucleotide sequence ID" value="NZ_BAAASQ010000019.1"/>
</dbReference>
<keyword evidence="3" id="KW-0808">Transferase</keyword>
<evidence type="ECO:0000256" key="3">
    <source>
        <dbReference type="ARBA" id="ARBA00022679"/>
    </source>
</evidence>
<dbReference type="PANTHER" id="PTHR11986">
    <property type="entry name" value="AMINOTRANSFERASE CLASS III"/>
    <property type="match status" value="1"/>
</dbReference>
<dbReference type="PANTHER" id="PTHR11986:SF79">
    <property type="entry name" value="ACETYLORNITHINE AMINOTRANSFERASE, MITOCHONDRIAL"/>
    <property type="match status" value="1"/>
</dbReference>
<comment type="caution">
    <text evidence="5">The sequence shown here is derived from an EMBL/GenBank/DDBJ whole genome shotgun (WGS) entry which is preliminary data.</text>
</comment>
<organism evidence="5 6">
    <name type="scientific">Streptomyces mauvecolor</name>
    <dbReference type="NCBI Taxonomy" id="58345"/>
    <lineage>
        <taxon>Bacteria</taxon>
        <taxon>Bacillati</taxon>
        <taxon>Actinomycetota</taxon>
        <taxon>Actinomycetes</taxon>
        <taxon>Kitasatosporales</taxon>
        <taxon>Streptomycetaceae</taxon>
        <taxon>Streptomyces</taxon>
    </lineage>
</organism>
<dbReference type="InterPro" id="IPR015422">
    <property type="entry name" value="PyrdxlP-dep_Trfase_small"/>
</dbReference>
<dbReference type="EMBL" id="JBHSIZ010000045">
    <property type="protein sequence ID" value="MFC4961216.1"/>
    <property type="molecule type" value="Genomic_DNA"/>
</dbReference>
<reference evidence="6" key="1">
    <citation type="journal article" date="2019" name="Int. J. Syst. Evol. Microbiol.">
        <title>The Global Catalogue of Microorganisms (GCM) 10K type strain sequencing project: providing services to taxonomists for standard genome sequencing and annotation.</title>
        <authorList>
            <consortium name="The Broad Institute Genomics Platform"/>
            <consortium name="The Broad Institute Genome Sequencing Center for Infectious Disease"/>
            <person name="Wu L."/>
            <person name="Ma J."/>
        </authorList>
    </citation>
    <scope>NUCLEOTIDE SEQUENCE [LARGE SCALE GENOMIC DNA]</scope>
    <source>
        <strain evidence="6">CCM 7224</strain>
    </source>
</reference>
<evidence type="ECO:0000256" key="1">
    <source>
        <dbReference type="ARBA" id="ARBA00001933"/>
    </source>
</evidence>
<dbReference type="Pfam" id="PF00202">
    <property type="entry name" value="Aminotran_3"/>
    <property type="match status" value="1"/>
</dbReference>
<dbReference type="Gene3D" id="3.90.1150.10">
    <property type="entry name" value="Aspartate Aminotransferase, domain 1"/>
    <property type="match status" value="1"/>
</dbReference>
<evidence type="ECO:0000313" key="5">
    <source>
        <dbReference type="EMBL" id="MFC4961216.1"/>
    </source>
</evidence>
<dbReference type="GO" id="GO:0008483">
    <property type="term" value="F:transaminase activity"/>
    <property type="evidence" value="ECO:0007669"/>
    <property type="project" value="UniProtKB-KW"/>
</dbReference>
<dbReference type="InterPro" id="IPR005814">
    <property type="entry name" value="Aminotrans_3"/>
</dbReference>
<keyword evidence="6" id="KW-1185">Reference proteome</keyword>
<comment type="cofactor">
    <cofactor evidence="1">
        <name>pyridoxal 5'-phosphate</name>
        <dbReference type="ChEBI" id="CHEBI:597326"/>
    </cofactor>
</comment>
<evidence type="ECO:0000313" key="6">
    <source>
        <dbReference type="Proteomes" id="UP001595834"/>
    </source>
</evidence>
<evidence type="ECO:0000256" key="2">
    <source>
        <dbReference type="ARBA" id="ARBA00022576"/>
    </source>
</evidence>
<dbReference type="Proteomes" id="UP001595834">
    <property type="component" value="Unassembled WGS sequence"/>
</dbReference>
<dbReference type="InterPro" id="IPR015421">
    <property type="entry name" value="PyrdxlP-dep_Trfase_major"/>
</dbReference>
<accession>A0ABV9UZY4</accession>